<dbReference type="InterPro" id="IPR055507">
    <property type="entry name" value="DUF7079"/>
</dbReference>
<organism evidence="2 3">
    <name type="scientific">Pseudomonas lijiangensis</name>
    <dbReference type="NCBI Taxonomy" id="2995658"/>
    <lineage>
        <taxon>Bacteria</taxon>
        <taxon>Pseudomonadati</taxon>
        <taxon>Pseudomonadota</taxon>
        <taxon>Gammaproteobacteria</taxon>
        <taxon>Pseudomonadales</taxon>
        <taxon>Pseudomonadaceae</taxon>
        <taxon>Pseudomonas</taxon>
    </lineage>
</organism>
<protein>
    <recommendedName>
        <fullName evidence="1">DUF7079 domain-containing protein</fullName>
    </recommendedName>
</protein>
<evidence type="ECO:0000259" key="1">
    <source>
        <dbReference type="Pfam" id="PF23296"/>
    </source>
</evidence>
<dbReference type="Proteomes" id="UP000683401">
    <property type="component" value="Chromosome"/>
</dbReference>
<proteinExistence type="predicted"/>
<keyword evidence="3" id="KW-1185">Reference proteome</keyword>
<dbReference type="RefSeq" id="WP_095067425.1">
    <property type="nucleotide sequence ID" value="NZ_CP076668.1"/>
</dbReference>
<gene>
    <name evidence="2" type="ORF">KQP88_16700</name>
</gene>
<evidence type="ECO:0000313" key="2">
    <source>
        <dbReference type="EMBL" id="QWU81690.1"/>
    </source>
</evidence>
<feature type="domain" description="DUF7079" evidence="1">
    <location>
        <begin position="12"/>
        <end position="117"/>
    </location>
</feature>
<dbReference type="Pfam" id="PF23296">
    <property type="entry name" value="DUF7079"/>
    <property type="match status" value="1"/>
</dbReference>
<name>A0ABX8HM58_9PSED</name>
<dbReference type="EMBL" id="CP076668">
    <property type="protein sequence ID" value="QWU81690.1"/>
    <property type="molecule type" value="Genomic_DNA"/>
</dbReference>
<evidence type="ECO:0000313" key="3">
    <source>
        <dbReference type="Proteomes" id="UP000683401"/>
    </source>
</evidence>
<sequence length="119" mass="13987">MSLTILAEPQLTKVRAALSEPFNDFPVEYDYVANKVRGVDPEILYTILYSEVAPVCFTNLVAAVPPVWTGFDPDILRESIEERLAARERNWFRRQFDKVLVRWLQYNYAYIWKEIASRL</sequence>
<reference evidence="3" key="1">
    <citation type="submission" date="2021-06" db="EMBL/GenBank/DDBJ databases">
        <title>Identification of Pseudomonas cichorii causing bacterial leaf black spot of flue-cured tobacco, a new disease in China.</title>
        <authorList>
            <person name="Lu C.-H."/>
        </authorList>
    </citation>
    <scope>NUCLEOTIDE SEQUENCE [LARGE SCALE GENOMIC DNA]</scope>
    <source>
        <strain evidence="3">LJ2</strain>
    </source>
</reference>
<accession>A0ABX8HM58</accession>